<dbReference type="AlphaFoldDB" id="A0A4S4KS71"/>
<name>A0A4S4KS71_9AGAM</name>
<proteinExistence type="predicted"/>
<reference evidence="1 2" key="1">
    <citation type="submission" date="2019-02" db="EMBL/GenBank/DDBJ databases">
        <title>Genome sequencing of the rare red list fungi Phellinidium pouzarii.</title>
        <authorList>
            <person name="Buettner E."/>
            <person name="Kellner H."/>
        </authorList>
    </citation>
    <scope>NUCLEOTIDE SEQUENCE [LARGE SCALE GENOMIC DNA]</scope>
    <source>
        <strain evidence="1 2">DSM 108285</strain>
    </source>
</reference>
<dbReference type="Proteomes" id="UP000308199">
    <property type="component" value="Unassembled WGS sequence"/>
</dbReference>
<gene>
    <name evidence="1" type="ORF">EW145_g6933</name>
</gene>
<keyword evidence="2" id="KW-1185">Reference proteome</keyword>
<evidence type="ECO:0000313" key="2">
    <source>
        <dbReference type="Proteomes" id="UP000308199"/>
    </source>
</evidence>
<evidence type="ECO:0000313" key="1">
    <source>
        <dbReference type="EMBL" id="THH01354.1"/>
    </source>
</evidence>
<sequence>MPIQTIIHITSQSEFHPVSRLILNNSRADDPNLLSFQLWRLRTQRGRLGFFVRDSTSFNEFDVWDSAPAPTPTDERQHAPLLEFLLGQYFGPRFRTYSSWFYGWYCPLYIRFQLTPRFIIQEVAYALIHSQVWANEQQREIIRAFNWNHPHLRNLDISSYADVDHPQFFIQDPENIDEEFFGWDL</sequence>
<accession>A0A4S4KS71</accession>
<dbReference type="EMBL" id="SGPK01000593">
    <property type="protein sequence ID" value="THH01354.1"/>
    <property type="molecule type" value="Genomic_DNA"/>
</dbReference>
<comment type="caution">
    <text evidence="1">The sequence shown here is derived from an EMBL/GenBank/DDBJ whole genome shotgun (WGS) entry which is preliminary data.</text>
</comment>
<protein>
    <submittedName>
        <fullName evidence="1">Uncharacterized protein</fullName>
    </submittedName>
</protein>
<organism evidence="1 2">
    <name type="scientific">Phellinidium pouzarii</name>
    <dbReference type="NCBI Taxonomy" id="167371"/>
    <lineage>
        <taxon>Eukaryota</taxon>
        <taxon>Fungi</taxon>
        <taxon>Dikarya</taxon>
        <taxon>Basidiomycota</taxon>
        <taxon>Agaricomycotina</taxon>
        <taxon>Agaricomycetes</taxon>
        <taxon>Hymenochaetales</taxon>
        <taxon>Hymenochaetaceae</taxon>
        <taxon>Phellinidium</taxon>
    </lineage>
</organism>